<dbReference type="PANTHER" id="PTHR37625">
    <property type="entry name" value="OUTER MEMBRANE LIPOPROTEIN-RELATED"/>
    <property type="match status" value="1"/>
</dbReference>
<reference evidence="1 2" key="1">
    <citation type="submission" date="2023-10" db="EMBL/GenBank/DDBJ databases">
        <title>Bacteria for the degradation of biodegradable plastic PBAT(Polybutylene adipate terephthalate).</title>
        <authorList>
            <person name="Weon H.-Y."/>
            <person name="Yeon J."/>
        </authorList>
    </citation>
    <scope>NUCLEOTIDE SEQUENCE [LARGE SCALE GENOMIC DNA]</scope>
    <source>
        <strain evidence="1 2">SBD 7-3</strain>
    </source>
</reference>
<protein>
    <submittedName>
        <fullName evidence="1">Type VI secretion system lipoprotein TssJ</fullName>
    </submittedName>
</protein>
<organism evidence="1 2">
    <name type="scientific">Piscinibacter gummiphilus</name>
    <dbReference type="NCBI Taxonomy" id="946333"/>
    <lineage>
        <taxon>Bacteria</taxon>
        <taxon>Pseudomonadati</taxon>
        <taxon>Pseudomonadota</taxon>
        <taxon>Betaproteobacteria</taxon>
        <taxon>Burkholderiales</taxon>
        <taxon>Sphaerotilaceae</taxon>
        <taxon>Piscinibacter</taxon>
    </lineage>
</organism>
<dbReference type="Pfam" id="PF12790">
    <property type="entry name" value="T6SS-SciN"/>
    <property type="match status" value="1"/>
</dbReference>
<keyword evidence="1" id="KW-0449">Lipoprotein</keyword>
<accession>A0ABZ0CPZ1</accession>
<keyword evidence="2" id="KW-1185">Reference proteome</keyword>
<dbReference type="Proteomes" id="UP001303946">
    <property type="component" value="Chromosome"/>
</dbReference>
<dbReference type="InterPro" id="IPR017734">
    <property type="entry name" value="T6SS_SciN"/>
</dbReference>
<evidence type="ECO:0000313" key="2">
    <source>
        <dbReference type="Proteomes" id="UP001303946"/>
    </source>
</evidence>
<sequence>MLLFAAIALSGCETVQGGAQKLGEGLGNMGDKALETIGFKKPEVPKAPELPEAAKPARPMTLKLAASDSLNVDTAGRSLSLVVRVYKLRGPTAFLNAPQETFGNNKLEKDTLGDELIESRELVLLPGQQQRISERWAREATHVGVVALFRAPAAQRWRYAFELENVQLGDGLVLGAHACALSVANGQPIGVPTSALKLSTSMCALN</sequence>
<dbReference type="EMBL" id="CP136336">
    <property type="protein sequence ID" value="WOB07039.1"/>
    <property type="molecule type" value="Genomic_DNA"/>
</dbReference>
<gene>
    <name evidence="1" type="primary">tssJ</name>
    <name evidence="1" type="ORF">RXV79_19205</name>
</gene>
<dbReference type="RefSeq" id="WP_316699718.1">
    <property type="nucleotide sequence ID" value="NZ_CP136336.1"/>
</dbReference>
<name>A0ABZ0CPZ1_9BURK</name>
<evidence type="ECO:0000313" key="1">
    <source>
        <dbReference type="EMBL" id="WOB07039.1"/>
    </source>
</evidence>
<dbReference type="PANTHER" id="PTHR37625:SF4">
    <property type="entry name" value="OUTER MEMBRANE LIPOPROTEIN"/>
    <property type="match status" value="1"/>
</dbReference>
<dbReference type="InterPro" id="IPR038706">
    <property type="entry name" value="Type_VI_SciN-like_sf"/>
</dbReference>
<proteinExistence type="predicted"/>
<dbReference type="Gene3D" id="2.60.40.4150">
    <property type="entry name" value="Type VI secretion system, lipoprotein SciN"/>
    <property type="match status" value="1"/>
</dbReference>
<dbReference type="NCBIfam" id="TIGR03352">
    <property type="entry name" value="VI_chp_3"/>
    <property type="match status" value="1"/>
</dbReference>